<dbReference type="STRING" id="1622118.Lupro_08615"/>
<dbReference type="PROSITE" id="PS51257">
    <property type="entry name" value="PROKAR_LIPOPROTEIN"/>
    <property type="match status" value="1"/>
</dbReference>
<dbReference type="RefSeq" id="WP_068208798.1">
    <property type="nucleotide sequence ID" value="NZ_CP013355.1"/>
</dbReference>
<sequence length="168" mass="19245">MKKLLIVIVAFVFASCNQTKIAYIDIEVLMKDYEATKTLEIQIKEKQEKMTKELDSIAMPFKLKVQQYYQKAQNMSAQKRAQIEQALQQEQQIIQAQQQQASQVLQQENQENYKSITKKVDSLVESYAKSNGYQLIFGTSGKGTVMYGDEALNVTKDVLKVLNSEFSK</sequence>
<dbReference type="Gene3D" id="3.30.910.20">
    <property type="entry name" value="Skp domain"/>
    <property type="match status" value="1"/>
</dbReference>
<name>A0A0X8G782_9FLAO</name>
<evidence type="ECO:0008006" key="6">
    <source>
        <dbReference type="Google" id="ProtNLM"/>
    </source>
</evidence>
<evidence type="ECO:0000256" key="3">
    <source>
        <dbReference type="SAM" id="Coils"/>
    </source>
</evidence>
<dbReference type="InterPro" id="IPR005632">
    <property type="entry name" value="Chaperone_Skp"/>
</dbReference>
<dbReference type="GO" id="GO:0051082">
    <property type="term" value="F:unfolded protein binding"/>
    <property type="evidence" value="ECO:0007669"/>
    <property type="project" value="InterPro"/>
</dbReference>
<organism evidence="4 5">
    <name type="scientific">Lutibacter profundi</name>
    <dbReference type="NCBI Taxonomy" id="1622118"/>
    <lineage>
        <taxon>Bacteria</taxon>
        <taxon>Pseudomonadati</taxon>
        <taxon>Bacteroidota</taxon>
        <taxon>Flavobacteriia</taxon>
        <taxon>Flavobacteriales</taxon>
        <taxon>Flavobacteriaceae</taxon>
        <taxon>Lutibacter</taxon>
    </lineage>
</organism>
<keyword evidence="5" id="KW-1185">Reference proteome</keyword>
<dbReference type="PANTHER" id="PTHR35089:SF1">
    <property type="entry name" value="CHAPERONE PROTEIN SKP"/>
    <property type="match status" value="1"/>
</dbReference>
<dbReference type="SMART" id="SM00935">
    <property type="entry name" value="OmpH"/>
    <property type="match status" value="1"/>
</dbReference>
<dbReference type="KEGG" id="lut:Lupro_08615"/>
<proteinExistence type="inferred from homology"/>
<dbReference type="GO" id="GO:0050821">
    <property type="term" value="P:protein stabilization"/>
    <property type="evidence" value="ECO:0007669"/>
    <property type="project" value="TreeGrafter"/>
</dbReference>
<gene>
    <name evidence="4" type="ORF">Lupro_08615</name>
</gene>
<dbReference type="Proteomes" id="UP000059672">
    <property type="component" value="Chromosome"/>
</dbReference>
<comment type="similarity">
    <text evidence="1">Belongs to the Skp family.</text>
</comment>
<dbReference type="AlphaFoldDB" id="A0A0X8G782"/>
<accession>A0A0X8G782</accession>
<keyword evidence="2" id="KW-0732">Signal</keyword>
<reference evidence="4 5" key="2">
    <citation type="journal article" date="2016" name="Int. J. Syst. Evol. Microbiol.">
        <title>Lutibacter profundi sp. nov., isolated from a deep-sea hydrothermal system on the Arctic Mid-Ocean Ridge and emended description of the genus Lutibacter.</title>
        <authorList>
            <person name="Le Moine Bauer S."/>
            <person name="Roalkvam I."/>
            <person name="Steen I.H."/>
            <person name="Dahle H."/>
        </authorList>
    </citation>
    <scope>NUCLEOTIDE SEQUENCE [LARGE SCALE GENOMIC DNA]</scope>
    <source>
        <strain evidence="4 5">LP1</strain>
    </source>
</reference>
<dbReference type="PANTHER" id="PTHR35089">
    <property type="entry name" value="CHAPERONE PROTEIN SKP"/>
    <property type="match status" value="1"/>
</dbReference>
<dbReference type="InterPro" id="IPR024930">
    <property type="entry name" value="Skp_dom_sf"/>
</dbReference>
<dbReference type="GO" id="GO:0005829">
    <property type="term" value="C:cytosol"/>
    <property type="evidence" value="ECO:0007669"/>
    <property type="project" value="TreeGrafter"/>
</dbReference>
<dbReference type="SUPFAM" id="SSF111384">
    <property type="entry name" value="OmpH-like"/>
    <property type="match status" value="1"/>
</dbReference>
<feature type="coiled-coil region" evidence="3">
    <location>
        <begin position="69"/>
        <end position="107"/>
    </location>
</feature>
<reference evidence="5" key="1">
    <citation type="submission" date="2015-12" db="EMBL/GenBank/DDBJ databases">
        <title>Complete genome sequence of Lutibacter profundus strain LP1.</title>
        <authorList>
            <person name="Wissuwa J."/>
            <person name="Le Moine Bauer S."/>
            <person name="Stokke R."/>
            <person name="Dahle H."/>
            <person name="Steen I.H."/>
        </authorList>
    </citation>
    <scope>NUCLEOTIDE SEQUENCE [LARGE SCALE GENOMIC DNA]</scope>
    <source>
        <strain evidence="5">LP1</strain>
    </source>
</reference>
<dbReference type="OrthoDB" id="1145062at2"/>
<evidence type="ECO:0000313" key="5">
    <source>
        <dbReference type="Proteomes" id="UP000059672"/>
    </source>
</evidence>
<evidence type="ECO:0000313" key="4">
    <source>
        <dbReference type="EMBL" id="AMC11313.1"/>
    </source>
</evidence>
<evidence type="ECO:0000256" key="1">
    <source>
        <dbReference type="ARBA" id="ARBA00009091"/>
    </source>
</evidence>
<evidence type="ECO:0000256" key="2">
    <source>
        <dbReference type="ARBA" id="ARBA00022729"/>
    </source>
</evidence>
<dbReference type="EMBL" id="CP013355">
    <property type="protein sequence ID" value="AMC11313.1"/>
    <property type="molecule type" value="Genomic_DNA"/>
</dbReference>
<dbReference type="Pfam" id="PF03938">
    <property type="entry name" value="OmpH"/>
    <property type="match status" value="1"/>
</dbReference>
<keyword evidence="3" id="KW-0175">Coiled coil</keyword>
<protein>
    <recommendedName>
        <fullName evidence="6">Outer membrane chaperone Skp</fullName>
    </recommendedName>
</protein>